<proteinExistence type="predicted"/>
<name>A0AC34GNX5_9BILA</name>
<sequence>MSRQNIIYVNSLGKDLSFYLTSISAPISTFPIIEEDLNVETPIGATLFFQRLQSISPLSSLKGLIFIYCHPPDLCHSFYNFRQRCREVCEENGIICHFSYIKTFMAFVGLSMSKVKVFDGETIILVSPRGDPVTVWSIIFRDGKYFIEDYRTLPWASDPYNWRNEVIGFRVPNKVVFLRISSESNLRNLVRAFKDMNPIIPNSTYVGYIAKAVVELVQGLSGEISHFYRVIPLIQVLFLATETKPLGKISNADAIPSSLSIPIPQGEAIFCGIRTVDIHMQEFDDDRHQIDLSQFAKTNVDIILKVDADGFFEYEIEPKYLTSDSMRGKLILFNDFLSVIIWKKDGVEEVLEGLQKVSYYVNFAEKVATFGEMTQESAKENPSFVVFDFIKLLSLTSPEASADSSWPFLLTSNSEHSVLVDVDTVAGKRQYTPPFIFALFCKWIILQIKKGTGTFLDELEVEFKMDEIKQVLKENIIASFRMLKIKLKLV</sequence>
<accession>A0AC34GNX5</accession>
<reference evidence="2" key="1">
    <citation type="submission" date="2022-11" db="UniProtKB">
        <authorList>
            <consortium name="WormBaseParasite"/>
        </authorList>
    </citation>
    <scope>IDENTIFICATION</scope>
</reference>
<protein>
    <submittedName>
        <fullName evidence="2">Uncharacterized protein</fullName>
    </submittedName>
</protein>
<dbReference type="WBParaSite" id="ES5_v2.g5134.t1">
    <property type="protein sequence ID" value="ES5_v2.g5134.t1"/>
    <property type="gene ID" value="ES5_v2.g5134"/>
</dbReference>
<dbReference type="Proteomes" id="UP000887579">
    <property type="component" value="Unplaced"/>
</dbReference>
<evidence type="ECO:0000313" key="2">
    <source>
        <dbReference type="WBParaSite" id="ES5_v2.g5134.t1"/>
    </source>
</evidence>
<evidence type="ECO:0000313" key="1">
    <source>
        <dbReference type="Proteomes" id="UP000887579"/>
    </source>
</evidence>
<organism evidence="1 2">
    <name type="scientific">Panagrolaimus sp. ES5</name>
    <dbReference type="NCBI Taxonomy" id="591445"/>
    <lineage>
        <taxon>Eukaryota</taxon>
        <taxon>Metazoa</taxon>
        <taxon>Ecdysozoa</taxon>
        <taxon>Nematoda</taxon>
        <taxon>Chromadorea</taxon>
        <taxon>Rhabditida</taxon>
        <taxon>Tylenchina</taxon>
        <taxon>Panagrolaimomorpha</taxon>
        <taxon>Panagrolaimoidea</taxon>
        <taxon>Panagrolaimidae</taxon>
        <taxon>Panagrolaimus</taxon>
    </lineage>
</organism>